<organism evidence="2 3">
    <name type="scientific">Zingiber officinale</name>
    <name type="common">Ginger</name>
    <name type="synonym">Amomum zingiber</name>
    <dbReference type="NCBI Taxonomy" id="94328"/>
    <lineage>
        <taxon>Eukaryota</taxon>
        <taxon>Viridiplantae</taxon>
        <taxon>Streptophyta</taxon>
        <taxon>Embryophyta</taxon>
        <taxon>Tracheophyta</taxon>
        <taxon>Spermatophyta</taxon>
        <taxon>Magnoliopsida</taxon>
        <taxon>Liliopsida</taxon>
        <taxon>Zingiberales</taxon>
        <taxon>Zingiberaceae</taxon>
        <taxon>Zingiber</taxon>
    </lineage>
</organism>
<dbReference type="Proteomes" id="UP000734854">
    <property type="component" value="Unassembled WGS sequence"/>
</dbReference>
<evidence type="ECO:0000313" key="2">
    <source>
        <dbReference type="EMBL" id="KAG6538489.1"/>
    </source>
</evidence>
<sequence>MTEQPRYNHCDEEIQSDEESLHTLVVLMEQALRVFTYIYDPVDEILEDQIYPDVPVYLFSPSAILPKRKSSSVVGYDLAASHNCTIPPRRRAQIHTGIGMAIPWGSYG</sequence>
<reference evidence="2 3" key="1">
    <citation type="submission" date="2020-08" db="EMBL/GenBank/DDBJ databases">
        <title>Plant Genome Project.</title>
        <authorList>
            <person name="Zhang R.-G."/>
        </authorList>
    </citation>
    <scope>NUCLEOTIDE SEQUENCE [LARGE SCALE GENOMIC DNA]</scope>
    <source>
        <tissue evidence="2">Rhizome</tissue>
    </source>
</reference>
<name>A0A8J5IP95_ZINOF</name>
<dbReference type="InterPro" id="IPR036157">
    <property type="entry name" value="dUTPase-like_sf"/>
</dbReference>
<protein>
    <recommendedName>
        <fullName evidence="1">dUTPase-like domain-containing protein</fullName>
    </recommendedName>
</protein>
<keyword evidence="3" id="KW-1185">Reference proteome</keyword>
<proteinExistence type="predicted"/>
<accession>A0A8J5IP95</accession>
<dbReference type="Gene3D" id="2.70.40.10">
    <property type="match status" value="1"/>
</dbReference>
<comment type="caution">
    <text evidence="2">The sequence shown here is derived from an EMBL/GenBank/DDBJ whole genome shotgun (WGS) entry which is preliminary data.</text>
</comment>
<dbReference type="InterPro" id="IPR029054">
    <property type="entry name" value="dUTPase-like"/>
</dbReference>
<dbReference type="Pfam" id="PF00692">
    <property type="entry name" value="dUTPase"/>
    <property type="match status" value="1"/>
</dbReference>
<dbReference type="SUPFAM" id="SSF51283">
    <property type="entry name" value="dUTPase-like"/>
    <property type="match status" value="1"/>
</dbReference>
<evidence type="ECO:0000259" key="1">
    <source>
        <dbReference type="Pfam" id="PF00692"/>
    </source>
</evidence>
<gene>
    <name evidence="2" type="ORF">ZIOFF_003612</name>
</gene>
<dbReference type="AlphaFoldDB" id="A0A8J5IP95"/>
<dbReference type="EMBL" id="JACMSC010000001">
    <property type="protein sequence ID" value="KAG6538489.1"/>
    <property type="molecule type" value="Genomic_DNA"/>
</dbReference>
<evidence type="ECO:0000313" key="3">
    <source>
        <dbReference type="Proteomes" id="UP000734854"/>
    </source>
</evidence>
<feature type="domain" description="dUTPase-like" evidence="1">
    <location>
        <begin position="63"/>
        <end position="107"/>
    </location>
</feature>